<feature type="transmembrane region" description="Helical" evidence="6">
    <location>
        <begin position="610"/>
        <end position="627"/>
    </location>
</feature>
<feature type="region of interest" description="Disordered" evidence="5">
    <location>
        <begin position="786"/>
        <end position="809"/>
    </location>
</feature>
<evidence type="ECO:0000313" key="9">
    <source>
        <dbReference type="Proteomes" id="UP000292452"/>
    </source>
</evidence>
<dbReference type="Gene3D" id="3.40.50.12780">
    <property type="entry name" value="N-terminal domain of ligase-like"/>
    <property type="match status" value="1"/>
</dbReference>
<dbReference type="InterPro" id="IPR000873">
    <property type="entry name" value="AMP-dep_synth/lig_dom"/>
</dbReference>
<dbReference type="PANTHER" id="PTHR24096">
    <property type="entry name" value="LONG-CHAIN-FATTY-ACID--COA LIGASE"/>
    <property type="match status" value="1"/>
</dbReference>
<dbReference type="Proteomes" id="UP000292452">
    <property type="component" value="Unassembled WGS sequence"/>
</dbReference>
<keyword evidence="4 6" id="KW-0472">Membrane</keyword>
<feature type="transmembrane region" description="Helical" evidence="6">
    <location>
        <begin position="548"/>
        <end position="568"/>
    </location>
</feature>
<evidence type="ECO:0000256" key="2">
    <source>
        <dbReference type="ARBA" id="ARBA00022692"/>
    </source>
</evidence>
<organism evidence="8 9">
    <name type="scientific">Streptomyces kasugaensis</name>
    <dbReference type="NCBI Taxonomy" id="1946"/>
    <lineage>
        <taxon>Bacteria</taxon>
        <taxon>Bacillati</taxon>
        <taxon>Actinomycetota</taxon>
        <taxon>Actinomycetes</taxon>
        <taxon>Kitasatosporales</taxon>
        <taxon>Streptomycetaceae</taxon>
        <taxon>Streptomyces</taxon>
    </lineage>
</organism>
<comment type="subcellular location">
    <subcellularLocation>
        <location evidence="1">Membrane</location>
        <topology evidence="1">Multi-pass membrane protein</topology>
    </subcellularLocation>
</comment>
<feature type="transmembrane region" description="Helical" evidence="6">
    <location>
        <begin position="696"/>
        <end position="717"/>
    </location>
</feature>
<protein>
    <submittedName>
        <fullName evidence="8">Long-chain fatty acid--CoA ligase</fullName>
    </submittedName>
</protein>
<dbReference type="EMBL" id="SIXH01000221">
    <property type="protein sequence ID" value="TBO57477.1"/>
    <property type="molecule type" value="Genomic_DNA"/>
</dbReference>
<feature type="transmembrane region" description="Helical" evidence="6">
    <location>
        <begin position="723"/>
        <end position="742"/>
    </location>
</feature>
<keyword evidence="8" id="KW-0436">Ligase</keyword>
<dbReference type="InterPro" id="IPR042099">
    <property type="entry name" value="ANL_N_sf"/>
</dbReference>
<sequence length="809" mass="88575">MPSGPPRACCTSTGRSTSHPRRASSTTGPHLRRRCGSSRTVCTPAVCGGATGENHFDMVLLAAGVARIGAVPVMIAPANSLEAVRTMVERAAPRLLITGPGLLSRAAEAGVELADRSVRIVRVGPEGTGAAVPLDELRGGATAPVRLGGDDDLVVATHTSGTTGVPKLVLHTANTAIGRIPPRMERYRLPFLTTRRGDVVAAAVSFAHIRVMAWTASQLKMAPRKLVAVSDPLLANMEKVLEEHRPTSLETFPNVFQHWEQLVDERPELSAQTRLYVSTFDAVHPRTVRKFLNASASRFPTWGWGLGQSEITGIVANLFTRRTVRAGRPEATNLGWPMLVRLNVVDPETGQRQPRGKPGMIIVSTKARCLTYLGEDDRYQAKLNGRWWNSGDLGERVGLGRVRLLDRVVDMIPGISCIELESTLLERLDNASDVTILGVPGQAPVPVLCMRGNGWTRGNGSVPSPGCRNSPSRASSPGKRSRGRPPGRSAGSCCVSGFSARTRRSAAGNGHDPKRLESRCDVNWLPPAPVDLPSVAPSVSEPRDFRNGWFWAIVVGIALFWFLAYCLAIHRAHVDKRAGIPTVVVAINFSWEFVHSFVIDQEPAQRPANFIWFFFDIIIVYQVMKYGKKDFPKLSERNFRRLFWGICGYCAVQHYLMAYEFRDVLGMYSGVALKVGLSASFIITLRQRRSSAGQSVHIAVCKMPGSFLAGLNVFIIFPSHALVLFWFVVILVLDLTYVRMVFRQIRAEGRSPWVLNRPPVTDPVVHEQATAPAAPDRRRHHALLGALVPPPCAPGSNRERNTGRGRPPP</sequence>
<evidence type="ECO:0000259" key="7">
    <source>
        <dbReference type="Pfam" id="PF00501"/>
    </source>
</evidence>
<proteinExistence type="predicted"/>
<evidence type="ECO:0000256" key="5">
    <source>
        <dbReference type="SAM" id="MobiDB-lite"/>
    </source>
</evidence>
<feature type="transmembrane region" description="Helical" evidence="6">
    <location>
        <begin position="665"/>
        <end position="684"/>
    </location>
</feature>
<keyword evidence="3 6" id="KW-1133">Transmembrane helix</keyword>
<dbReference type="Pfam" id="PF00501">
    <property type="entry name" value="AMP-binding"/>
    <property type="match status" value="1"/>
</dbReference>
<comment type="caution">
    <text evidence="8">The sequence shown here is derived from an EMBL/GenBank/DDBJ whole genome shotgun (WGS) entry which is preliminary data.</text>
</comment>
<dbReference type="AlphaFoldDB" id="A0A4Q9HRA9"/>
<keyword evidence="9" id="KW-1185">Reference proteome</keyword>
<dbReference type="InterPro" id="IPR039020">
    <property type="entry name" value="PaxB-like"/>
</dbReference>
<evidence type="ECO:0000256" key="3">
    <source>
        <dbReference type="ARBA" id="ARBA00022989"/>
    </source>
</evidence>
<name>A0A4Q9HRA9_STRKA</name>
<dbReference type="Pfam" id="PF25129">
    <property type="entry name" value="Pyr4-TMTC"/>
    <property type="match status" value="1"/>
</dbReference>
<feature type="compositionally biased region" description="Polar residues" evidence="5">
    <location>
        <begin position="10"/>
        <end position="28"/>
    </location>
</feature>
<evidence type="ECO:0000256" key="6">
    <source>
        <dbReference type="SAM" id="Phobius"/>
    </source>
</evidence>
<keyword evidence="2 6" id="KW-0812">Transmembrane</keyword>
<evidence type="ECO:0000256" key="1">
    <source>
        <dbReference type="ARBA" id="ARBA00004141"/>
    </source>
</evidence>
<dbReference type="GO" id="GO:0016829">
    <property type="term" value="F:lyase activity"/>
    <property type="evidence" value="ECO:0007669"/>
    <property type="project" value="InterPro"/>
</dbReference>
<feature type="transmembrane region" description="Helical" evidence="6">
    <location>
        <begin position="580"/>
        <end position="598"/>
    </location>
</feature>
<evidence type="ECO:0000313" key="8">
    <source>
        <dbReference type="EMBL" id="TBO57477.1"/>
    </source>
</evidence>
<evidence type="ECO:0000256" key="4">
    <source>
        <dbReference type="ARBA" id="ARBA00023136"/>
    </source>
</evidence>
<feature type="domain" description="AMP-dependent synthetase/ligase" evidence="7">
    <location>
        <begin position="52"/>
        <end position="370"/>
    </location>
</feature>
<feature type="region of interest" description="Disordered" evidence="5">
    <location>
        <begin position="459"/>
        <end position="495"/>
    </location>
</feature>
<feature type="transmembrane region" description="Helical" evidence="6">
    <location>
        <begin position="639"/>
        <end position="659"/>
    </location>
</feature>
<dbReference type="SUPFAM" id="SSF56801">
    <property type="entry name" value="Acetyl-CoA synthetase-like"/>
    <property type="match status" value="1"/>
</dbReference>
<accession>A0A4Q9HRA9</accession>
<dbReference type="GO" id="GO:0016020">
    <property type="term" value="C:membrane"/>
    <property type="evidence" value="ECO:0007669"/>
    <property type="project" value="UniProtKB-SubCell"/>
</dbReference>
<reference evidence="8 9" key="1">
    <citation type="submission" date="2019-02" db="EMBL/GenBank/DDBJ databases">
        <title>Draft Genome Sequence of Streptomyces sp. AM-2504, identified by 16S rRNA comparative analysis as a Streptomyces Kasugaensis strain.</title>
        <authorList>
            <person name="Napolioni V."/>
            <person name="Giuliodori A.M."/>
            <person name="Spurio R."/>
            <person name="Fabbretti A."/>
        </authorList>
    </citation>
    <scope>NUCLEOTIDE SEQUENCE [LARGE SCALE GENOMIC DNA]</scope>
    <source>
        <strain evidence="8 9">AM-2504</strain>
    </source>
</reference>
<gene>
    <name evidence="8" type="ORF">EYS09_22485</name>
</gene>
<feature type="region of interest" description="Disordered" evidence="5">
    <location>
        <begin position="1"/>
        <end position="35"/>
    </location>
</feature>
<dbReference type="RefSeq" id="WP_131124609.1">
    <property type="nucleotide sequence ID" value="NZ_SIXH01000221.1"/>
</dbReference>
<dbReference type="GO" id="GO:0016874">
    <property type="term" value="F:ligase activity"/>
    <property type="evidence" value="ECO:0007669"/>
    <property type="project" value="UniProtKB-KW"/>
</dbReference>